<dbReference type="EC" id="2.1.1.228" evidence="5 15"/>
<comment type="subunit">
    <text evidence="4 15 17">Homodimer.</text>
</comment>
<keyword evidence="10 15" id="KW-0949">S-adenosyl-L-methionine</keyword>
<dbReference type="CDD" id="cd18080">
    <property type="entry name" value="TrmD-like"/>
    <property type="match status" value="1"/>
</dbReference>
<evidence type="ECO:0000256" key="16">
    <source>
        <dbReference type="PIRSR" id="PIRSR000386-1"/>
    </source>
</evidence>
<keyword evidence="9 15" id="KW-0808">Transferase</keyword>
<dbReference type="GO" id="GO:0002939">
    <property type="term" value="P:tRNA N1-guanine methylation"/>
    <property type="evidence" value="ECO:0007669"/>
    <property type="project" value="TreeGrafter"/>
</dbReference>
<dbReference type="InterPro" id="IPR016009">
    <property type="entry name" value="tRNA_MeTrfase_TRMD/TRM10"/>
</dbReference>
<keyword evidence="7 15" id="KW-0963">Cytoplasm</keyword>
<gene>
    <name evidence="15 19" type="primary">trmD</name>
    <name evidence="19" type="ORF">H9746_00330</name>
</gene>
<evidence type="ECO:0000313" key="20">
    <source>
        <dbReference type="Proteomes" id="UP000886808"/>
    </source>
</evidence>
<evidence type="ECO:0000256" key="2">
    <source>
        <dbReference type="ARBA" id="ARBA00004496"/>
    </source>
</evidence>
<evidence type="ECO:0000256" key="9">
    <source>
        <dbReference type="ARBA" id="ARBA00022679"/>
    </source>
</evidence>
<dbReference type="PIRSF" id="PIRSF000386">
    <property type="entry name" value="tRNA_mtase"/>
    <property type="match status" value="1"/>
</dbReference>
<organism evidence="19 20">
    <name type="scientific">Candidatus Butyricicoccus avistercoris</name>
    <dbReference type="NCBI Taxonomy" id="2838518"/>
    <lineage>
        <taxon>Bacteria</taxon>
        <taxon>Bacillati</taxon>
        <taxon>Bacillota</taxon>
        <taxon>Clostridia</taxon>
        <taxon>Eubacteriales</taxon>
        <taxon>Butyricicoccaceae</taxon>
        <taxon>Butyricicoccus</taxon>
    </lineage>
</organism>
<dbReference type="PANTHER" id="PTHR46417">
    <property type="entry name" value="TRNA (GUANINE-N(1)-)-METHYLTRANSFERASE"/>
    <property type="match status" value="1"/>
</dbReference>
<dbReference type="AlphaFoldDB" id="A0A9D1PFZ9"/>
<dbReference type="GO" id="GO:0005829">
    <property type="term" value="C:cytosol"/>
    <property type="evidence" value="ECO:0007669"/>
    <property type="project" value="TreeGrafter"/>
</dbReference>
<dbReference type="FunFam" id="3.40.1280.10:FF:000001">
    <property type="entry name" value="tRNA (guanine-N(1)-)-methyltransferase"/>
    <property type="match status" value="1"/>
</dbReference>
<keyword evidence="11 15" id="KW-0819">tRNA processing</keyword>
<evidence type="ECO:0000256" key="15">
    <source>
        <dbReference type="HAMAP-Rule" id="MF_00605"/>
    </source>
</evidence>
<dbReference type="FunFam" id="1.10.1270.20:FF:000001">
    <property type="entry name" value="tRNA (guanine-N(1)-)-methyltransferase"/>
    <property type="match status" value="1"/>
</dbReference>
<reference evidence="19" key="2">
    <citation type="submission" date="2021-04" db="EMBL/GenBank/DDBJ databases">
        <authorList>
            <person name="Gilroy R."/>
        </authorList>
    </citation>
    <scope>NUCLEOTIDE SEQUENCE</scope>
    <source>
        <strain evidence="19">CHK193-4272</strain>
    </source>
</reference>
<dbReference type="Proteomes" id="UP000886808">
    <property type="component" value="Unassembled WGS sequence"/>
</dbReference>
<dbReference type="Gene3D" id="1.10.1270.20">
    <property type="entry name" value="tRNA(m1g37)methyltransferase, domain 2"/>
    <property type="match status" value="1"/>
</dbReference>
<dbReference type="InterPro" id="IPR029028">
    <property type="entry name" value="Alpha/beta_knot_MTases"/>
</dbReference>
<evidence type="ECO:0000256" key="6">
    <source>
        <dbReference type="ARBA" id="ARBA00014679"/>
    </source>
</evidence>
<dbReference type="NCBIfam" id="NF000648">
    <property type="entry name" value="PRK00026.1"/>
    <property type="match status" value="1"/>
</dbReference>
<comment type="catalytic activity">
    <reaction evidence="14 15 17">
        <text>guanosine(37) in tRNA + S-adenosyl-L-methionine = N(1)-methylguanosine(37) in tRNA + S-adenosyl-L-homocysteine + H(+)</text>
        <dbReference type="Rhea" id="RHEA:36899"/>
        <dbReference type="Rhea" id="RHEA-COMP:10145"/>
        <dbReference type="Rhea" id="RHEA-COMP:10147"/>
        <dbReference type="ChEBI" id="CHEBI:15378"/>
        <dbReference type="ChEBI" id="CHEBI:57856"/>
        <dbReference type="ChEBI" id="CHEBI:59789"/>
        <dbReference type="ChEBI" id="CHEBI:73542"/>
        <dbReference type="ChEBI" id="CHEBI:74269"/>
        <dbReference type="EC" id="2.1.1.228"/>
    </reaction>
</comment>
<evidence type="ECO:0000256" key="5">
    <source>
        <dbReference type="ARBA" id="ARBA00012807"/>
    </source>
</evidence>
<dbReference type="Gene3D" id="3.40.1280.10">
    <property type="match status" value="1"/>
</dbReference>
<evidence type="ECO:0000256" key="12">
    <source>
        <dbReference type="ARBA" id="ARBA00029736"/>
    </source>
</evidence>
<keyword evidence="8 15" id="KW-0489">Methyltransferase</keyword>
<dbReference type="SUPFAM" id="SSF75217">
    <property type="entry name" value="alpha/beta knot"/>
    <property type="match status" value="1"/>
</dbReference>
<dbReference type="GO" id="GO:0052906">
    <property type="term" value="F:tRNA (guanine(37)-N1)-methyltransferase activity"/>
    <property type="evidence" value="ECO:0007669"/>
    <property type="project" value="UniProtKB-UniRule"/>
</dbReference>
<sequence length="244" mass="27715">MKIDIMTLFPELIDGVMKQSIIGRAQTKGLVEIKPTNIRDFALDKHSKADDSPYGGGRGMVMLPEPLYLCHEYLCKGEKVHTVMMSAQGTQFNQQKARELLEKKHIIIVCGHYEGIDQRFIDTCVDEEISIGDFVLTGGEIPAMAVADAICRMVPNVLPDETAFQDESHWNGLLEYPQYTHPAVWRGQAVPDVLLSGHHANIARWRRKMSLIRTKKDRPDLFAKFKPENKQDKKILAEIDEEQN</sequence>
<evidence type="ECO:0000256" key="10">
    <source>
        <dbReference type="ARBA" id="ARBA00022691"/>
    </source>
</evidence>
<evidence type="ECO:0000256" key="17">
    <source>
        <dbReference type="RuleBase" id="RU003464"/>
    </source>
</evidence>
<evidence type="ECO:0000256" key="7">
    <source>
        <dbReference type="ARBA" id="ARBA00022490"/>
    </source>
</evidence>
<feature type="binding site" evidence="15 16">
    <location>
        <position position="111"/>
    </location>
    <ligand>
        <name>S-adenosyl-L-methionine</name>
        <dbReference type="ChEBI" id="CHEBI:59789"/>
    </ligand>
</feature>
<reference evidence="19" key="1">
    <citation type="journal article" date="2021" name="PeerJ">
        <title>Extensive microbial diversity within the chicken gut microbiome revealed by metagenomics and culture.</title>
        <authorList>
            <person name="Gilroy R."/>
            <person name="Ravi A."/>
            <person name="Getino M."/>
            <person name="Pursley I."/>
            <person name="Horton D.L."/>
            <person name="Alikhan N.F."/>
            <person name="Baker D."/>
            <person name="Gharbi K."/>
            <person name="Hall N."/>
            <person name="Watson M."/>
            <person name="Adriaenssens E.M."/>
            <person name="Foster-Nyarko E."/>
            <person name="Jarju S."/>
            <person name="Secka A."/>
            <person name="Antonio M."/>
            <person name="Oren A."/>
            <person name="Chaudhuri R.R."/>
            <person name="La Ragione R."/>
            <person name="Hildebrand F."/>
            <person name="Pallen M.J."/>
        </authorList>
    </citation>
    <scope>NUCLEOTIDE SEQUENCE</scope>
    <source>
        <strain evidence="19">CHK193-4272</strain>
    </source>
</reference>
<dbReference type="EMBL" id="DXIE01000003">
    <property type="protein sequence ID" value="HIV61292.1"/>
    <property type="molecule type" value="Genomic_DNA"/>
</dbReference>
<dbReference type="InterPro" id="IPR029026">
    <property type="entry name" value="tRNA_m1G_MTases_N"/>
</dbReference>
<evidence type="ECO:0000256" key="14">
    <source>
        <dbReference type="ARBA" id="ARBA00047783"/>
    </source>
</evidence>
<evidence type="ECO:0000313" key="19">
    <source>
        <dbReference type="EMBL" id="HIV61292.1"/>
    </source>
</evidence>
<protein>
    <recommendedName>
        <fullName evidence="6 15">tRNA (guanine-N(1)-)-methyltransferase</fullName>
        <ecNumber evidence="5 15">2.1.1.228</ecNumber>
    </recommendedName>
    <alternativeName>
        <fullName evidence="12 15">M1G-methyltransferase</fullName>
    </alternativeName>
    <alternativeName>
        <fullName evidence="13 15">tRNA [GM37] methyltransferase</fullName>
    </alternativeName>
</protein>
<feature type="binding site" evidence="15 16">
    <location>
        <begin position="131"/>
        <end position="136"/>
    </location>
    <ligand>
        <name>S-adenosyl-L-methionine</name>
        <dbReference type="ChEBI" id="CHEBI:59789"/>
    </ligand>
</feature>
<comment type="similarity">
    <text evidence="3 15 17">Belongs to the RNA methyltransferase TrmD family.</text>
</comment>
<accession>A0A9D1PFZ9</accession>
<evidence type="ECO:0000256" key="4">
    <source>
        <dbReference type="ARBA" id="ARBA00011738"/>
    </source>
</evidence>
<dbReference type="Pfam" id="PF01746">
    <property type="entry name" value="tRNA_m1G_MT"/>
    <property type="match status" value="1"/>
</dbReference>
<evidence type="ECO:0000256" key="8">
    <source>
        <dbReference type="ARBA" id="ARBA00022603"/>
    </source>
</evidence>
<comment type="function">
    <text evidence="1 15 17">Specifically methylates guanosine-37 in various tRNAs.</text>
</comment>
<evidence type="ECO:0000256" key="13">
    <source>
        <dbReference type="ARBA" id="ARBA00033392"/>
    </source>
</evidence>
<name>A0A9D1PFZ9_9FIRM</name>
<dbReference type="HAMAP" id="MF_00605">
    <property type="entry name" value="TrmD"/>
    <property type="match status" value="1"/>
</dbReference>
<dbReference type="InterPro" id="IPR023148">
    <property type="entry name" value="tRNA_m1G_MeTrfase_C_sf"/>
</dbReference>
<proteinExistence type="inferred from homology"/>
<dbReference type="NCBIfam" id="TIGR00088">
    <property type="entry name" value="trmD"/>
    <property type="match status" value="1"/>
</dbReference>
<dbReference type="PANTHER" id="PTHR46417:SF1">
    <property type="entry name" value="TRNA (GUANINE-N(1)-)-METHYLTRANSFERASE"/>
    <property type="match status" value="1"/>
</dbReference>
<evidence type="ECO:0000256" key="1">
    <source>
        <dbReference type="ARBA" id="ARBA00002634"/>
    </source>
</evidence>
<evidence type="ECO:0000256" key="3">
    <source>
        <dbReference type="ARBA" id="ARBA00007630"/>
    </source>
</evidence>
<dbReference type="InterPro" id="IPR002649">
    <property type="entry name" value="tRNA_m1G_MeTrfase_TrmD"/>
</dbReference>
<evidence type="ECO:0000256" key="11">
    <source>
        <dbReference type="ARBA" id="ARBA00022694"/>
    </source>
</evidence>
<evidence type="ECO:0000259" key="18">
    <source>
        <dbReference type="Pfam" id="PF01746"/>
    </source>
</evidence>
<feature type="domain" description="tRNA methyltransferase TRMD/TRM10-type" evidence="18">
    <location>
        <begin position="1"/>
        <end position="223"/>
    </location>
</feature>
<comment type="subcellular location">
    <subcellularLocation>
        <location evidence="2 15 17">Cytoplasm</location>
    </subcellularLocation>
</comment>
<comment type="caution">
    <text evidence="19">The sequence shown here is derived from an EMBL/GenBank/DDBJ whole genome shotgun (WGS) entry which is preliminary data.</text>
</comment>